<evidence type="ECO:0000259" key="2">
    <source>
        <dbReference type="PROSITE" id="PS51915"/>
    </source>
</evidence>
<keyword evidence="4" id="KW-1185">Reference proteome</keyword>
<feature type="domain" description="ZAD" evidence="2">
    <location>
        <begin position="1"/>
        <end position="65"/>
    </location>
</feature>
<dbReference type="InterPro" id="IPR012934">
    <property type="entry name" value="Znf_AD"/>
</dbReference>
<evidence type="ECO:0000313" key="4">
    <source>
        <dbReference type="Proteomes" id="UP001059596"/>
    </source>
</evidence>
<keyword evidence="1" id="KW-0862">Zinc</keyword>
<evidence type="ECO:0000256" key="1">
    <source>
        <dbReference type="PROSITE-ProRule" id="PRU01263"/>
    </source>
</evidence>
<keyword evidence="1" id="KW-0863">Zinc-finger</keyword>
<keyword evidence="1" id="KW-0479">Metal-binding</keyword>
<organism evidence="3 4">
    <name type="scientific">Drosophila gunungcola</name>
    <name type="common">fruit fly</name>
    <dbReference type="NCBI Taxonomy" id="103775"/>
    <lineage>
        <taxon>Eukaryota</taxon>
        <taxon>Metazoa</taxon>
        <taxon>Ecdysozoa</taxon>
        <taxon>Arthropoda</taxon>
        <taxon>Hexapoda</taxon>
        <taxon>Insecta</taxon>
        <taxon>Pterygota</taxon>
        <taxon>Neoptera</taxon>
        <taxon>Endopterygota</taxon>
        <taxon>Diptera</taxon>
        <taxon>Brachycera</taxon>
        <taxon>Muscomorpha</taxon>
        <taxon>Ephydroidea</taxon>
        <taxon>Drosophilidae</taxon>
        <taxon>Drosophila</taxon>
        <taxon>Sophophora</taxon>
    </lineage>
</organism>
<accession>A0A9P9YBH2</accession>
<dbReference type="EMBL" id="JAMKOV010000092">
    <property type="protein sequence ID" value="KAI8033888.1"/>
    <property type="molecule type" value="Genomic_DNA"/>
</dbReference>
<comment type="caution">
    <text evidence="1">Lacks conserved residue(s) required for the propagation of feature annotation.</text>
</comment>
<sequence>MVNIFGATQRSGISIAQIISQWSGHPVEQEDPFPNTICTFCLADAENAYEMEEEVLHCEDEKITHHNVVPAREEGATYS</sequence>
<dbReference type="GO" id="GO:0008270">
    <property type="term" value="F:zinc ion binding"/>
    <property type="evidence" value="ECO:0007669"/>
    <property type="project" value="UniProtKB-KW"/>
</dbReference>
<protein>
    <recommendedName>
        <fullName evidence="2">ZAD domain-containing protein</fullName>
    </recommendedName>
</protein>
<dbReference type="PROSITE" id="PS51915">
    <property type="entry name" value="ZAD"/>
    <property type="match status" value="1"/>
</dbReference>
<dbReference type="GO" id="GO:0005634">
    <property type="term" value="C:nucleus"/>
    <property type="evidence" value="ECO:0007669"/>
    <property type="project" value="InterPro"/>
</dbReference>
<name>A0A9P9YBH2_9MUSC</name>
<dbReference type="Proteomes" id="UP001059596">
    <property type="component" value="Unassembled WGS sequence"/>
</dbReference>
<dbReference type="AlphaFoldDB" id="A0A9P9YBH2"/>
<dbReference type="SUPFAM" id="SSF57716">
    <property type="entry name" value="Glucocorticoid receptor-like (DNA-binding domain)"/>
    <property type="match status" value="1"/>
</dbReference>
<evidence type="ECO:0000313" key="3">
    <source>
        <dbReference type="EMBL" id="KAI8033888.1"/>
    </source>
</evidence>
<comment type="caution">
    <text evidence="3">The sequence shown here is derived from an EMBL/GenBank/DDBJ whole genome shotgun (WGS) entry which is preliminary data.</text>
</comment>
<reference evidence="3" key="1">
    <citation type="journal article" date="2023" name="Genome Biol. Evol.">
        <title>Long-read-based Genome Assembly of Drosophila gunungcola Reveals Fewer Chemosensory Genes in Flower-breeding Species.</title>
        <authorList>
            <person name="Negi A."/>
            <person name="Liao B.Y."/>
            <person name="Yeh S.D."/>
        </authorList>
    </citation>
    <scope>NUCLEOTIDE SEQUENCE</scope>
    <source>
        <strain evidence="3">Sukarami</strain>
    </source>
</reference>
<dbReference type="Pfam" id="PF07776">
    <property type="entry name" value="zf-AD"/>
    <property type="match status" value="1"/>
</dbReference>
<proteinExistence type="predicted"/>
<gene>
    <name evidence="3" type="ORF">M5D96_013343</name>
</gene>